<dbReference type="Pfam" id="PF00583">
    <property type="entry name" value="Acetyltransf_1"/>
    <property type="match status" value="1"/>
</dbReference>
<dbReference type="AlphaFoldDB" id="A0A316J920"/>
<dbReference type="PROSITE" id="PS51186">
    <property type="entry name" value="GNAT"/>
    <property type="match status" value="1"/>
</dbReference>
<protein>
    <submittedName>
        <fullName evidence="4">GNAT family N-acetyltransferase</fullName>
    </submittedName>
</protein>
<dbReference type="PANTHER" id="PTHR10545:SF29">
    <property type="entry name" value="GH14572P-RELATED"/>
    <property type="match status" value="1"/>
</dbReference>
<name>A0A316J920_9HYPH</name>
<keyword evidence="2" id="KW-0012">Acyltransferase</keyword>
<evidence type="ECO:0000256" key="1">
    <source>
        <dbReference type="ARBA" id="ARBA00022679"/>
    </source>
</evidence>
<dbReference type="InterPro" id="IPR000182">
    <property type="entry name" value="GNAT_dom"/>
</dbReference>
<dbReference type="CDD" id="cd04301">
    <property type="entry name" value="NAT_SF"/>
    <property type="match status" value="1"/>
</dbReference>
<dbReference type="RefSeq" id="WP_109705367.1">
    <property type="nucleotide sequence ID" value="NZ_QGDB01000002.1"/>
</dbReference>
<dbReference type="Proteomes" id="UP000245865">
    <property type="component" value="Unassembled WGS sequence"/>
</dbReference>
<proteinExistence type="predicted"/>
<feature type="domain" description="N-acetyltransferase" evidence="3">
    <location>
        <begin position="12"/>
        <end position="170"/>
    </location>
</feature>
<dbReference type="EMBL" id="QGDB01000002">
    <property type="protein sequence ID" value="PWL18467.1"/>
    <property type="molecule type" value="Genomic_DNA"/>
</dbReference>
<reference evidence="4 5" key="1">
    <citation type="submission" date="2018-05" db="EMBL/GenBank/DDBJ databases">
        <title>Comparative genomic sequence analysis between strain HN4 and CCM 8460T (Falsochrobactrum ovis) will provide more evidence to prove that HN4 is a new species of Falsochrobactrum.</title>
        <authorList>
            <person name="Lyu W."/>
            <person name="Sun L."/>
            <person name="Yao L."/>
        </authorList>
    </citation>
    <scope>NUCLEOTIDE SEQUENCE [LARGE SCALE GENOMIC DNA]</scope>
    <source>
        <strain evidence="4 5">HN4</strain>
    </source>
</reference>
<accession>A0A316J920</accession>
<dbReference type="SUPFAM" id="SSF55729">
    <property type="entry name" value="Acyl-CoA N-acyltransferases (Nat)"/>
    <property type="match status" value="1"/>
</dbReference>
<evidence type="ECO:0000313" key="4">
    <source>
        <dbReference type="EMBL" id="PWL18467.1"/>
    </source>
</evidence>
<sequence length="173" mass="18790">MPKIALDSKADIAVRPGELADAERIHAAIHAMGAGLGAAGKISSTVADFRRYGFGPHAAFTSLIAEIDGNFAGLVLFFPIFSTWLGRPGVYVQDLYVDEAFRGRGIGEQLLRHVASWSMARGGVYLRLAVDRENVAAQRFYEKLGIGWIEADRDHGAYGDDFARLAHIAKNEG</sequence>
<dbReference type="PANTHER" id="PTHR10545">
    <property type="entry name" value="DIAMINE N-ACETYLTRANSFERASE"/>
    <property type="match status" value="1"/>
</dbReference>
<dbReference type="GO" id="GO:0008080">
    <property type="term" value="F:N-acetyltransferase activity"/>
    <property type="evidence" value="ECO:0007669"/>
    <property type="project" value="TreeGrafter"/>
</dbReference>
<evidence type="ECO:0000259" key="3">
    <source>
        <dbReference type="PROSITE" id="PS51186"/>
    </source>
</evidence>
<gene>
    <name evidence="4" type="ORF">DKP76_05045</name>
</gene>
<comment type="caution">
    <text evidence="4">The sequence shown here is derived from an EMBL/GenBank/DDBJ whole genome shotgun (WGS) entry which is preliminary data.</text>
</comment>
<evidence type="ECO:0000313" key="5">
    <source>
        <dbReference type="Proteomes" id="UP000245865"/>
    </source>
</evidence>
<organism evidence="4 5">
    <name type="scientific">Falsochrobactrum shanghaiense</name>
    <dbReference type="NCBI Taxonomy" id="2201899"/>
    <lineage>
        <taxon>Bacteria</taxon>
        <taxon>Pseudomonadati</taxon>
        <taxon>Pseudomonadota</taxon>
        <taxon>Alphaproteobacteria</taxon>
        <taxon>Hyphomicrobiales</taxon>
        <taxon>Brucellaceae</taxon>
        <taxon>Falsochrobactrum</taxon>
    </lineage>
</organism>
<keyword evidence="1 4" id="KW-0808">Transferase</keyword>
<keyword evidence="5" id="KW-1185">Reference proteome</keyword>
<dbReference type="Gene3D" id="3.40.630.30">
    <property type="match status" value="1"/>
</dbReference>
<dbReference type="OrthoDB" id="9805924at2"/>
<dbReference type="InterPro" id="IPR016181">
    <property type="entry name" value="Acyl_CoA_acyltransferase"/>
</dbReference>
<dbReference type="InterPro" id="IPR051016">
    <property type="entry name" value="Diverse_Substrate_AcTransf"/>
</dbReference>
<evidence type="ECO:0000256" key="2">
    <source>
        <dbReference type="ARBA" id="ARBA00023315"/>
    </source>
</evidence>